<protein>
    <submittedName>
        <fullName evidence="2">ABC transporter membrane-spanning protein</fullName>
    </submittedName>
</protein>
<evidence type="ECO:0000313" key="3">
    <source>
        <dbReference type="Proteomes" id="UP001500064"/>
    </source>
</evidence>
<organism evidence="2 3">
    <name type="scientific">Nonomuraea maheshkhaliensis</name>
    <dbReference type="NCBI Taxonomy" id="419590"/>
    <lineage>
        <taxon>Bacteria</taxon>
        <taxon>Bacillati</taxon>
        <taxon>Actinomycetota</taxon>
        <taxon>Actinomycetes</taxon>
        <taxon>Streptosporangiales</taxon>
        <taxon>Streptosporangiaceae</taxon>
        <taxon>Nonomuraea</taxon>
    </lineage>
</organism>
<feature type="transmembrane region" description="Helical" evidence="1">
    <location>
        <begin position="146"/>
        <end position="173"/>
    </location>
</feature>
<dbReference type="Proteomes" id="UP001500064">
    <property type="component" value="Unassembled WGS sequence"/>
</dbReference>
<feature type="transmembrane region" description="Helical" evidence="1">
    <location>
        <begin position="471"/>
        <end position="491"/>
    </location>
</feature>
<proteinExistence type="predicted"/>
<comment type="caution">
    <text evidence="2">The sequence shown here is derived from an EMBL/GenBank/DDBJ whole genome shotgun (WGS) entry which is preliminary data.</text>
</comment>
<feature type="transmembrane region" description="Helical" evidence="1">
    <location>
        <begin position="314"/>
        <end position="333"/>
    </location>
</feature>
<name>A0ABN2ETK1_9ACTN</name>
<feature type="transmembrane region" description="Helical" evidence="1">
    <location>
        <begin position="179"/>
        <end position="200"/>
    </location>
</feature>
<evidence type="ECO:0000256" key="1">
    <source>
        <dbReference type="SAM" id="Phobius"/>
    </source>
</evidence>
<gene>
    <name evidence="2" type="ORF">GCM10009733_011050</name>
</gene>
<keyword evidence="1" id="KW-0812">Transmembrane</keyword>
<accession>A0ABN2ETK1</accession>
<feature type="transmembrane region" description="Helical" evidence="1">
    <location>
        <begin position="511"/>
        <end position="535"/>
    </location>
</feature>
<feature type="transmembrane region" description="Helical" evidence="1">
    <location>
        <begin position="353"/>
        <end position="377"/>
    </location>
</feature>
<dbReference type="EMBL" id="BAAAMU010000005">
    <property type="protein sequence ID" value="GAA1616568.1"/>
    <property type="molecule type" value="Genomic_DNA"/>
</dbReference>
<evidence type="ECO:0000313" key="2">
    <source>
        <dbReference type="EMBL" id="GAA1616568.1"/>
    </source>
</evidence>
<feature type="transmembrane region" description="Helical" evidence="1">
    <location>
        <begin position="39"/>
        <end position="57"/>
    </location>
</feature>
<keyword evidence="3" id="KW-1185">Reference proteome</keyword>
<keyword evidence="1" id="KW-1133">Transmembrane helix</keyword>
<feature type="transmembrane region" description="Helical" evidence="1">
    <location>
        <begin position="212"/>
        <end position="231"/>
    </location>
</feature>
<keyword evidence="1" id="KW-0472">Membrane</keyword>
<feature type="transmembrane region" description="Helical" evidence="1">
    <location>
        <begin position="98"/>
        <end position="119"/>
    </location>
</feature>
<sequence length="543" mass="55615">MTATLSPAHARSLPRAGGRSLAGTGAMVRLALRRDRLKLPIWVLVIVALVPRFYYAATSAVVPTPQALADATRLIRASFMRVLAGPFFGAEAVTTQKYFLAAYWVEFLLAAALMNIMLITRHTRAEEQSGRAELVRAAVVGRHAQLTAALVVAGAGNAVLALLAAGAAAGIGFAAGGALLFGASLAAAGMVFAAVTAVTAQLTEHPRGATRLAGAVLFVAWLLRGAGSLQAEQGGPLFWLSPIGWSQQTRVLAGDRWWPLGLSVLLAALLVAGAYALASRRDLGAALVAARPGRAGAPGWLRSPFALALRLRRAAVVSWAAAFLAVGLVLGGMTGGMSVTDLPIFAGADFGRAWLGLMVFTGSLYTGVHAVLSVLRLRAEEVRGLAGPLLAGPTSRVAWLGSSLLVSALAVVALLMVYGAGLGVGAALSTGDGGLVAEVVWASLRRVPEVLVLLAVPAALLGPAPRAAGGAAWGVLVFSGFVAVLGAYLRVPEWVVNASVLSHLPWHPLGAAAPVATAVLLGLAATLTALGLYGVRRRDLSTG</sequence>
<feature type="transmembrane region" description="Helical" evidence="1">
    <location>
        <begin position="447"/>
        <end position="464"/>
    </location>
</feature>
<feature type="transmembrane region" description="Helical" evidence="1">
    <location>
        <begin position="397"/>
        <end position="427"/>
    </location>
</feature>
<dbReference type="RefSeq" id="WP_346101871.1">
    <property type="nucleotide sequence ID" value="NZ_BAAAMU010000005.1"/>
</dbReference>
<reference evidence="2 3" key="1">
    <citation type="journal article" date="2019" name="Int. J. Syst. Evol. Microbiol.">
        <title>The Global Catalogue of Microorganisms (GCM) 10K type strain sequencing project: providing services to taxonomists for standard genome sequencing and annotation.</title>
        <authorList>
            <consortium name="The Broad Institute Genomics Platform"/>
            <consortium name="The Broad Institute Genome Sequencing Center for Infectious Disease"/>
            <person name="Wu L."/>
            <person name="Ma J."/>
        </authorList>
    </citation>
    <scope>NUCLEOTIDE SEQUENCE [LARGE SCALE GENOMIC DNA]</scope>
    <source>
        <strain evidence="2 3">JCM 13929</strain>
    </source>
</reference>
<feature type="transmembrane region" description="Helical" evidence="1">
    <location>
        <begin position="257"/>
        <end position="278"/>
    </location>
</feature>